<comment type="subcellular location">
    <subcellularLocation>
        <location evidence="1">Membrane</location>
        <topology evidence="1">Single-pass membrane protein</topology>
    </subcellularLocation>
</comment>
<evidence type="ECO:0000256" key="5">
    <source>
        <dbReference type="ARBA" id="ARBA00044104"/>
    </source>
</evidence>
<proteinExistence type="inferred from homology"/>
<feature type="domain" description="Menorin-like" evidence="8">
    <location>
        <begin position="366"/>
        <end position="514"/>
    </location>
</feature>
<evidence type="ECO:0000256" key="7">
    <source>
        <dbReference type="SAM" id="Phobius"/>
    </source>
</evidence>
<protein>
    <recommendedName>
        <fullName evidence="5">Protein FAM151A</fullName>
    </recommendedName>
</protein>
<reference evidence="9 10" key="1">
    <citation type="submission" date="2023-05" db="EMBL/GenBank/DDBJ databases">
        <title>B98-5 Cell Line De Novo Hybrid Assembly: An Optical Mapping Approach.</title>
        <authorList>
            <person name="Kananen K."/>
            <person name="Auerbach J.A."/>
            <person name="Kautto E."/>
            <person name="Blachly J.S."/>
        </authorList>
    </citation>
    <scope>NUCLEOTIDE SEQUENCE [LARGE SCALE GENOMIC DNA]</scope>
    <source>
        <strain evidence="9">B95-8</strain>
        <tissue evidence="9">Cell line</tissue>
    </source>
</reference>
<keyword evidence="10" id="KW-1185">Reference proteome</keyword>
<dbReference type="Proteomes" id="UP001266305">
    <property type="component" value="Unassembled WGS sequence"/>
</dbReference>
<dbReference type="Pfam" id="PF10223">
    <property type="entry name" value="Menorin_N"/>
    <property type="match status" value="3"/>
</dbReference>
<accession>A0ABQ9U1G0</accession>
<sequence>MTLKRFDWMRARCCLGAPASHGIPAAGSLGNSAMQTWGHSPESIKNQVKWVFAGITCVSVVVNAVIVFAITLRWPGYELEACTCDVNLLDYLLGQISCQDAQEVTWHHASNSKKAMTAALHSNITVLEADVNEQHTGAVARPCTGLFKLDFKNIKAMGPSLDFLRWLIEEGKVRRPSWINADILKGANMLISIEVNAAQFLALVQEKYPKATLSPGWITLYVPVLPNRTDTRATVEMCELVGVVSQRVTFPVQSSIVQATQPYFSWLLSQPERYSLTLWQAALDPMSMEFQQLASTWQAAMRCRGDACQAVAYRRCFIMAVWGPTVNAMQKRVYYTGGSLMPLLQLPWSDGLNVEWLVPNVQAAVKQLTVTLPDTEGVILLKLASREQAENPVPTVYAPSGSIVMLESCLQQLPTYPRCWSVHLQIAESAALQPSLVLLARLSSLGLLHQPVWVWVKISHGSFFVPGHVAGRELLTVVAEVFPHVTVAPGWPEEVLGSGYREQLLTAMLELCRGSGNLRPSRYRPCRWATAQLEP</sequence>
<feature type="domain" description="Menorin-like" evidence="8">
    <location>
        <begin position="100"/>
        <end position="137"/>
    </location>
</feature>
<feature type="transmembrane region" description="Helical" evidence="7">
    <location>
        <begin position="50"/>
        <end position="74"/>
    </location>
</feature>
<evidence type="ECO:0000256" key="1">
    <source>
        <dbReference type="ARBA" id="ARBA00004167"/>
    </source>
</evidence>
<comment type="caution">
    <text evidence="9">The sequence shown here is derived from an EMBL/GenBank/DDBJ whole genome shotgun (WGS) entry which is preliminary data.</text>
</comment>
<comment type="similarity">
    <text evidence="6">Belongs to the menorin family.</text>
</comment>
<dbReference type="EMBL" id="JASSZA010000016">
    <property type="protein sequence ID" value="KAK2090905.1"/>
    <property type="molecule type" value="Genomic_DNA"/>
</dbReference>
<keyword evidence="2 7" id="KW-0812">Transmembrane</keyword>
<evidence type="ECO:0000259" key="8">
    <source>
        <dbReference type="Pfam" id="PF10223"/>
    </source>
</evidence>
<gene>
    <name evidence="9" type="ORF">P7K49_030189</name>
</gene>
<evidence type="ECO:0000313" key="9">
    <source>
        <dbReference type="EMBL" id="KAK2090905.1"/>
    </source>
</evidence>
<dbReference type="InterPro" id="IPR019356">
    <property type="entry name" value="Menorin_dom"/>
</dbReference>
<keyword evidence="3 7" id="KW-1133">Transmembrane helix</keyword>
<evidence type="ECO:0000256" key="4">
    <source>
        <dbReference type="ARBA" id="ARBA00023136"/>
    </source>
</evidence>
<organism evidence="9 10">
    <name type="scientific">Saguinus oedipus</name>
    <name type="common">Cotton-top tamarin</name>
    <name type="synonym">Oedipomidas oedipus</name>
    <dbReference type="NCBI Taxonomy" id="9490"/>
    <lineage>
        <taxon>Eukaryota</taxon>
        <taxon>Metazoa</taxon>
        <taxon>Chordata</taxon>
        <taxon>Craniata</taxon>
        <taxon>Vertebrata</taxon>
        <taxon>Euteleostomi</taxon>
        <taxon>Mammalia</taxon>
        <taxon>Eutheria</taxon>
        <taxon>Euarchontoglires</taxon>
        <taxon>Primates</taxon>
        <taxon>Haplorrhini</taxon>
        <taxon>Platyrrhini</taxon>
        <taxon>Cebidae</taxon>
        <taxon>Callitrichinae</taxon>
        <taxon>Saguinus</taxon>
    </lineage>
</organism>
<evidence type="ECO:0000256" key="3">
    <source>
        <dbReference type="ARBA" id="ARBA00022989"/>
    </source>
</evidence>
<feature type="domain" description="Menorin-like" evidence="8">
    <location>
        <begin position="148"/>
        <end position="289"/>
    </location>
</feature>
<evidence type="ECO:0000256" key="2">
    <source>
        <dbReference type="ARBA" id="ARBA00022692"/>
    </source>
</evidence>
<name>A0ABQ9U1G0_SAGOE</name>
<evidence type="ECO:0000256" key="6">
    <source>
        <dbReference type="ARBA" id="ARBA00044953"/>
    </source>
</evidence>
<dbReference type="PANTHER" id="PTHR21184">
    <property type="entry name" value="MENORIN (DENDRITIC BRANCHING PROTEIN)"/>
    <property type="match status" value="1"/>
</dbReference>
<keyword evidence="4 7" id="KW-0472">Membrane</keyword>
<dbReference type="PANTHER" id="PTHR21184:SF4">
    <property type="entry name" value="PROTEIN FAM151A"/>
    <property type="match status" value="1"/>
</dbReference>
<evidence type="ECO:0000313" key="10">
    <source>
        <dbReference type="Proteomes" id="UP001266305"/>
    </source>
</evidence>